<keyword evidence="2" id="KW-1185">Reference proteome</keyword>
<name>A0AAP0G2I8_9ASPA</name>
<sequence length="105" mass="11797">MLTSPRMLSQSTSKITLHPTQREGIEVCLKWAAVDGESEGCAQATRSPPPTISKANREMLGGLHLQRQSIHQMLRDEVVARPAISHHHYRGSVKCPPKLHRLWAR</sequence>
<dbReference type="AlphaFoldDB" id="A0AAP0G2I8"/>
<proteinExistence type="predicted"/>
<accession>A0AAP0G2I8</accession>
<evidence type="ECO:0000313" key="1">
    <source>
        <dbReference type="EMBL" id="KAK8934580.1"/>
    </source>
</evidence>
<dbReference type="EMBL" id="JBBWWQ010000012">
    <property type="protein sequence ID" value="KAK8934580.1"/>
    <property type="molecule type" value="Genomic_DNA"/>
</dbReference>
<protein>
    <submittedName>
        <fullName evidence="1">Uncharacterized protein</fullName>
    </submittedName>
</protein>
<evidence type="ECO:0000313" key="2">
    <source>
        <dbReference type="Proteomes" id="UP001418222"/>
    </source>
</evidence>
<gene>
    <name evidence="1" type="ORF">KSP39_PZI015045</name>
</gene>
<comment type="caution">
    <text evidence="1">The sequence shown here is derived from an EMBL/GenBank/DDBJ whole genome shotgun (WGS) entry which is preliminary data.</text>
</comment>
<reference evidence="1 2" key="1">
    <citation type="journal article" date="2022" name="Nat. Plants">
        <title>Genomes of leafy and leafless Platanthera orchids illuminate the evolution of mycoheterotrophy.</title>
        <authorList>
            <person name="Li M.H."/>
            <person name="Liu K.W."/>
            <person name="Li Z."/>
            <person name="Lu H.C."/>
            <person name="Ye Q.L."/>
            <person name="Zhang D."/>
            <person name="Wang J.Y."/>
            <person name="Li Y.F."/>
            <person name="Zhong Z.M."/>
            <person name="Liu X."/>
            <person name="Yu X."/>
            <person name="Liu D.K."/>
            <person name="Tu X.D."/>
            <person name="Liu B."/>
            <person name="Hao Y."/>
            <person name="Liao X.Y."/>
            <person name="Jiang Y.T."/>
            <person name="Sun W.H."/>
            <person name="Chen J."/>
            <person name="Chen Y.Q."/>
            <person name="Ai Y."/>
            <person name="Zhai J.W."/>
            <person name="Wu S.S."/>
            <person name="Zhou Z."/>
            <person name="Hsiao Y.Y."/>
            <person name="Wu W.L."/>
            <person name="Chen Y.Y."/>
            <person name="Lin Y.F."/>
            <person name="Hsu J.L."/>
            <person name="Li C.Y."/>
            <person name="Wang Z.W."/>
            <person name="Zhao X."/>
            <person name="Zhong W.Y."/>
            <person name="Ma X.K."/>
            <person name="Ma L."/>
            <person name="Huang J."/>
            <person name="Chen G.Z."/>
            <person name="Huang M.Z."/>
            <person name="Huang L."/>
            <person name="Peng D.H."/>
            <person name="Luo Y.B."/>
            <person name="Zou S.Q."/>
            <person name="Chen S.P."/>
            <person name="Lan S."/>
            <person name="Tsai W.C."/>
            <person name="Van de Peer Y."/>
            <person name="Liu Z.J."/>
        </authorList>
    </citation>
    <scope>NUCLEOTIDE SEQUENCE [LARGE SCALE GENOMIC DNA]</scope>
    <source>
        <strain evidence="1">Lor287</strain>
    </source>
</reference>
<dbReference type="Proteomes" id="UP001418222">
    <property type="component" value="Unassembled WGS sequence"/>
</dbReference>
<organism evidence="1 2">
    <name type="scientific">Platanthera zijinensis</name>
    <dbReference type="NCBI Taxonomy" id="2320716"/>
    <lineage>
        <taxon>Eukaryota</taxon>
        <taxon>Viridiplantae</taxon>
        <taxon>Streptophyta</taxon>
        <taxon>Embryophyta</taxon>
        <taxon>Tracheophyta</taxon>
        <taxon>Spermatophyta</taxon>
        <taxon>Magnoliopsida</taxon>
        <taxon>Liliopsida</taxon>
        <taxon>Asparagales</taxon>
        <taxon>Orchidaceae</taxon>
        <taxon>Orchidoideae</taxon>
        <taxon>Orchideae</taxon>
        <taxon>Orchidinae</taxon>
        <taxon>Platanthera</taxon>
    </lineage>
</organism>